<dbReference type="OrthoDB" id="9802281at2"/>
<dbReference type="RefSeq" id="WP_051770535.1">
    <property type="nucleotide sequence ID" value="NZ_FWYC01000006.1"/>
</dbReference>
<dbReference type="AlphaFoldDB" id="A0A1W2CUQ3"/>
<dbReference type="PANTHER" id="PTHR43018:SF2">
    <property type="entry name" value="PHOSPHO-2-DEHYDRO-3-DEOXYHEPTONATE ALDOLASE"/>
    <property type="match status" value="1"/>
</dbReference>
<dbReference type="EMBL" id="FWYC01000006">
    <property type="protein sequence ID" value="SMC88955.1"/>
    <property type="molecule type" value="Genomic_DNA"/>
</dbReference>
<evidence type="ECO:0000256" key="1">
    <source>
        <dbReference type="ARBA" id="ARBA00022679"/>
    </source>
</evidence>
<proteinExistence type="predicted"/>
<keyword evidence="1" id="KW-0808">Transferase</keyword>
<dbReference type="InterPro" id="IPR013785">
    <property type="entry name" value="Aldolase_TIM"/>
</dbReference>
<sequence>MIIELRPGTSAPEIQAVTSRLAAHDDVTAWPVRLADRVFVAVSGDEDLVPEIGSAAVLARHSTRETGCWLVAGANDVAPSQVSIGDSVVGGGSLWCAAGPCALEDTTDAMDTALLARDQGVAAIRMGLFKPRSSPYHFLGQGRRGLAGLAEIKAATGLPVVTEVLDPRDVEHVAKVADCLQVDTRNMTNRALLAELGGAGRPVLLMRGLRSTVAEWLRAAEFVLANGNSDVVLCARGIVSFDNSLAFQPDFGAIAEVRRHTALPIIFDPSHSTGRVAAVAPAALSAVAFGADGLLLETHVRPERMYRPGDANQMYPVSGISRLLAACAEIKALMPALTP</sequence>
<dbReference type="STRING" id="40571.SAMN05660733_02377"/>
<dbReference type="GO" id="GO:0016740">
    <property type="term" value="F:transferase activity"/>
    <property type="evidence" value="ECO:0007669"/>
    <property type="project" value="UniProtKB-KW"/>
</dbReference>
<dbReference type="InterPro" id="IPR006218">
    <property type="entry name" value="DAHP1/KDSA"/>
</dbReference>
<feature type="domain" description="DAHP synthetase I/KDSA" evidence="2">
    <location>
        <begin position="88"/>
        <end position="313"/>
    </location>
</feature>
<organism evidence="3 4">
    <name type="scientific">Lentzea albidocapillata</name>
    <dbReference type="NCBI Taxonomy" id="40571"/>
    <lineage>
        <taxon>Bacteria</taxon>
        <taxon>Bacillati</taxon>
        <taxon>Actinomycetota</taxon>
        <taxon>Actinomycetes</taxon>
        <taxon>Pseudonocardiales</taxon>
        <taxon>Pseudonocardiaceae</taxon>
        <taxon>Lentzea</taxon>
    </lineage>
</organism>
<dbReference type="SUPFAM" id="SSF51569">
    <property type="entry name" value="Aldolase"/>
    <property type="match status" value="1"/>
</dbReference>
<evidence type="ECO:0000313" key="4">
    <source>
        <dbReference type="Proteomes" id="UP000192840"/>
    </source>
</evidence>
<gene>
    <name evidence="3" type="ORF">SAMN05660733_02377</name>
</gene>
<dbReference type="InterPro" id="IPR052899">
    <property type="entry name" value="Class-I_DAHP_synthase"/>
</dbReference>
<reference evidence="4" key="1">
    <citation type="submission" date="2017-04" db="EMBL/GenBank/DDBJ databases">
        <authorList>
            <person name="Varghese N."/>
            <person name="Submissions S."/>
        </authorList>
    </citation>
    <scope>NUCLEOTIDE SEQUENCE [LARGE SCALE GENOMIC DNA]</scope>
    <source>
        <strain evidence="4">DSM 44073</strain>
    </source>
</reference>
<evidence type="ECO:0000259" key="2">
    <source>
        <dbReference type="Pfam" id="PF00793"/>
    </source>
</evidence>
<keyword evidence="4" id="KW-1185">Reference proteome</keyword>
<dbReference type="Gene3D" id="3.20.20.70">
    <property type="entry name" value="Aldolase class I"/>
    <property type="match status" value="1"/>
</dbReference>
<name>A0A1W2CUQ3_9PSEU</name>
<evidence type="ECO:0000313" key="3">
    <source>
        <dbReference type="EMBL" id="SMC88955.1"/>
    </source>
</evidence>
<dbReference type="PANTHER" id="PTHR43018">
    <property type="entry name" value="PHOSPHO-2-DEHYDRO-3-DEOXYHEPTONATE ALDOLASE"/>
    <property type="match status" value="1"/>
</dbReference>
<dbReference type="eggNOG" id="COG2876">
    <property type="taxonomic scope" value="Bacteria"/>
</dbReference>
<protein>
    <submittedName>
        <fullName evidence="3">3-deoxy-D-arabinoheptulosonate-7-phosphate synthase</fullName>
    </submittedName>
</protein>
<accession>A0A1W2CUQ3</accession>
<dbReference type="Pfam" id="PF00793">
    <property type="entry name" value="DAHP_synth_1"/>
    <property type="match status" value="1"/>
</dbReference>
<dbReference type="Proteomes" id="UP000192840">
    <property type="component" value="Unassembled WGS sequence"/>
</dbReference>